<dbReference type="CDD" id="cd00130">
    <property type="entry name" value="PAS"/>
    <property type="match status" value="1"/>
</dbReference>
<dbReference type="EMBL" id="CP060711">
    <property type="protein sequence ID" value="QNN47975.1"/>
    <property type="molecule type" value="Genomic_DNA"/>
</dbReference>
<gene>
    <name evidence="5" type="ORF">H9L17_07605</name>
</gene>
<dbReference type="PRINTS" id="PR00032">
    <property type="entry name" value="HTHARAC"/>
</dbReference>
<dbReference type="InterPro" id="IPR050204">
    <property type="entry name" value="AraC_XylS_family_regulators"/>
</dbReference>
<dbReference type="InterPro" id="IPR018062">
    <property type="entry name" value="HTH_AraC-typ_CS"/>
</dbReference>
<evidence type="ECO:0000256" key="1">
    <source>
        <dbReference type="ARBA" id="ARBA00023015"/>
    </source>
</evidence>
<dbReference type="PROSITE" id="PS01124">
    <property type="entry name" value="HTH_ARAC_FAMILY_2"/>
    <property type="match status" value="1"/>
</dbReference>
<sequence length="240" mass="26810">METLPAHVDADQLQKLLDTLPDTVFFLKDARGRYTHANLTLVRRLGLSRREDVVGRTPAELFPQRLGDAYASQDRRVLAGHAISSQLEIHLFPNRAPGWCLTHKTPLRRDDGIVGLIGISHDLQQPDGRHPGFARLRRVLDHMETHYGEGVRMQALAKLAGLSLSQLERQFHRVFHLTPQQWLTRLRIEAAMEHLRGGDSVAAIGQACGFSDQSAFSRQFKASVGTTPRDYRRLVAGAGG</sequence>
<dbReference type="Proteomes" id="UP000515977">
    <property type="component" value="Chromosome"/>
</dbReference>
<name>A0A7G9QXA0_9GAMM</name>
<keyword evidence="3" id="KW-0804">Transcription</keyword>
<evidence type="ECO:0000313" key="5">
    <source>
        <dbReference type="EMBL" id="QNN47975.1"/>
    </source>
</evidence>
<keyword evidence="2" id="KW-0238">DNA-binding</keyword>
<evidence type="ECO:0000259" key="4">
    <source>
        <dbReference type="PROSITE" id="PS01124"/>
    </source>
</evidence>
<dbReference type="SUPFAM" id="SSF46689">
    <property type="entry name" value="Homeodomain-like"/>
    <property type="match status" value="2"/>
</dbReference>
<dbReference type="PANTHER" id="PTHR46796">
    <property type="entry name" value="HTH-TYPE TRANSCRIPTIONAL ACTIVATOR RHAS-RELATED"/>
    <property type="match status" value="1"/>
</dbReference>
<keyword evidence="6" id="KW-1185">Reference proteome</keyword>
<accession>A0A7G9QXA0</accession>
<dbReference type="SMART" id="SM00091">
    <property type="entry name" value="PAS"/>
    <property type="match status" value="1"/>
</dbReference>
<organism evidence="5 6">
    <name type="scientific">Thermomonas brevis</name>
    <dbReference type="NCBI Taxonomy" id="215691"/>
    <lineage>
        <taxon>Bacteria</taxon>
        <taxon>Pseudomonadati</taxon>
        <taxon>Pseudomonadota</taxon>
        <taxon>Gammaproteobacteria</taxon>
        <taxon>Lysobacterales</taxon>
        <taxon>Lysobacteraceae</taxon>
        <taxon>Thermomonas</taxon>
    </lineage>
</organism>
<dbReference type="InterPro" id="IPR018060">
    <property type="entry name" value="HTH_AraC"/>
</dbReference>
<dbReference type="RefSeq" id="WP_187571718.1">
    <property type="nucleotide sequence ID" value="NZ_CP060711.1"/>
</dbReference>
<dbReference type="InterPro" id="IPR020449">
    <property type="entry name" value="Tscrpt_reg_AraC-type_HTH"/>
</dbReference>
<dbReference type="PROSITE" id="PS00041">
    <property type="entry name" value="HTH_ARAC_FAMILY_1"/>
    <property type="match status" value="1"/>
</dbReference>
<dbReference type="Pfam" id="PF12833">
    <property type="entry name" value="HTH_18"/>
    <property type="match status" value="1"/>
</dbReference>
<dbReference type="KEGG" id="tbv:H9L17_07605"/>
<dbReference type="InterPro" id="IPR013656">
    <property type="entry name" value="PAS_4"/>
</dbReference>
<dbReference type="Gene3D" id="3.30.450.20">
    <property type="entry name" value="PAS domain"/>
    <property type="match status" value="1"/>
</dbReference>
<dbReference type="InterPro" id="IPR000014">
    <property type="entry name" value="PAS"/>
</dbReference>
<feature type="domain" description="HTH araC/xylS-type" evidence="4">
    <location>
        <begin position="137"/>
        <end position="234"/>
    </location>
</feature>
<reference evidence="5 6" key="1">
    <citation type="submission" date="2020-08" db="EMBL/GenBank/DDBJ databases">
        <title>Genome sequence of Thermomonas brevis KACC 16975T.</title>
        <authorList>
            <person name="Hyun D.-W."/>
            <person name="Bae J.-W."/>
        </authorList>
    </citation>
    <scope>NUCLEOTIDE SEQUENCE [LARGE SCALE GENOMIC DNA]</scope>
    <source>
        <strain evidence="5 6">KACC 16975</strain>
    </source>
</reference>
<dbReference type="Pfam" id="PF08448">
    <property type="entry name" value="PAS_4"/>
    <property type="match status" value="1"/>
</dbReference>
<dbReference type="GO" id="GO:0003700">
    <property type="term" value="F:DNA-binding transcription factor activity"/>
    <property type="evidence" value="ECO:0007669"/>
    <property type="project" value="InterPro"/>
</dbReference>
<dbReference type="GO" id="GO:0043565">
    <property type="term" value="F:sequence-specific DNA binding"/>
    <property type="evidence" value="ECO:0007669"/>
    <property type="project" value="InterPro"/>
</dbReference>
<dbReference type="InterPro" id="IPR009057">
    <property type="entry name" value="Homeodomain-like_sf"/>
</dbReference>
<dbReference type="Gene3D" id="1.10.10.60">
    <property type="entry name" value="Homeodomain-like"/>
    <property type="match status" value="1"/>
</dbReference>
<evidence type="ECO:0000313" key="6">
    <source>
        <dbReference type="Proteomes" id="UP000515977"/>
    </source>
</evidence>
<keyword evidence="1" id="KW-0805">Transcription regulation</keyword>
<evidence type="ECO:0000256" key="2">
    <source>
        <dbReference type="ARBA" id="ARBA00023125"/>
    </source>
</evidence>
<dbReference type="SUPFAM" id="SSF55785">
    <property type="entry name" value="PYP-like sensor domain (PAS domain)"/>
    <property type="match status" value="1"/>
</dbReference>
<dbReference type="SMART" id="SM00342">
    <property type="entry name" value="HTH_ARAC"/>
    <property type="match status" value="1"/>
</dbReference>
<dbReference type="InterPro" id="IPR035965">
    <property type="entry name" value="PAS-like_dom_sf"/>
</dbReference>
<proteinExistence type="predicted"/>
<dbReference type="AlphaFoldDB" id="A0A7G9QXA0"/>
<dbReference type="PANTHER" id="PTHR46796:SF13">
    <property type="entry name" value="HTH-TYPE TRANSCRIPTIONAL ACTIVATOR RHAS"/>
    <property type="match status" value="1"/>
</dbReference>
<protein>
    <submittedName>
        <fullName evidence="5">AraC family transcriptional regulator</fullName>
    </submittedName>
</protein>
<evidence type="ECO:0000256" key="3">
    <source>
        <dbReference type="ARBA" id="ARBA00023163"/>
    </source>
</evidence>